<evidence type="ECO:0000313" key="12">
    <source>
        <dbReference type="EMBL" id="RDL37974.1"/>
    </source>
</evidence>
<comment type="caution">
    <text evidence="12">The sequence shown here is derived from an EMBL/GenBank/DDBJ whole genome shotgun (WGS) entry which is preliminary data.</text>
</comment>
<feature type="transmembrane region" description="Helical" evidence="7">
    <location>
        <begin position="393"/>
        <end position="419"/>
    </location>
</feature>
<dbReference type="Pfam" id="PF12621">
    <property type="entry name" value="PHM7_ext"/>
    <property type="match status" value="1"/>
</dbReference>
<gene>
    <name evidence="12" type="ORF">BP5553_05407</name>
</gene>
<organism evidence="12 13">
    <name type="scientific">Venustampulla echinocandica</name>
    <dbReference type="NCBI Taxonomy" id="2656787"/>
    <lineage>
        <taxon>Eukaryota</taxon>
        <taxon>Fungi</taxon>
        <taxon>Dikarya</taxon>
        <taxon>Ascomycota</taxon>
        <taxon>Pezizomycotina</taxon>
        <taxon>Leotiomycetes</taxon>
        <taxon>Helotiales</taxon>
        <taxon>Pleuroascaceae</taxon>
        <taxon>Venustampulla</taxon>
    </lineage>
</organism>
<keyword evidence="6 7" id="KW-0472">Membrane</keyword>
<evidence type="ECO:0000256" key="7">
    <source>
        <dbReference type="SAM" id="Phobius"/>
    </source>
</evidence>
<dbReference type="Proteomes" id="UP000254866">
    <property type="component" value="Unassembled WGS sequence"/>
</dbReference>
<evidence type="ECO:0000256" key="1">
    <source>
        <dbReference type="ARBA" id="ARBA00004141"/>
    </source>
</evidence>
<accession>A0A370TR35</accession>
<feature type="domain" description="10TM putative phosphate transporter extracellular tail" evidence="9">
    <location>
        <begin position="754"/>
        <end position="836"/>
    </location>
</feature>
<comment type="subcellular location">
    <subcellularLocation>
        <location evidence="1">Membrane</location>
        <topology evidence="1">Multi-pass membrane protein</topology>
    </subcellularLocation>
</comment>
<dbReference type="InterPro" id="IPR032880">
    <property type="entry name" value="CSC1/OSCA1-like_N"/>
</dbReference>
<feature type="domain" description="CSC1/OSCA1-like N-terminal transmembrane" evidence="10">
    <location>
        <begin position="15"/>
        <end position="166"/>
    </location>
</feature>
<dbReference type="Pfam" id="PF02714">
    <property type="entry name" value="RSN1_7TM"/>
    <property type="match status" value="1"/>
</dbReference>
<dbReference type="InterPro" id="IPR003864">
    <property type="entry name" value="CSC1/OSCA1-like_7TM"/>
</dbReference>
<keyword evidence="3" id="KW-0813">Transport</keyword>
<evidence type="ECO:0000256" key="4">
    <source>
        <dbReference type="ARBA" id="ARBA00022692"/>
    </source>
</evidence>
<proteinExistence type="inferred from homology"/>
<evidence type="ECO:0000256" key="5">
    <source>
        <dbReference type="ARBA" id="ARBA00022989"/>
    </source>
</evidence>
<evidence type="ECO:0000256" key="6">
    <source>
        <dbReference type="ARBA" id="ARBA00023136"/>
    </source>
</evidence>
<dbReference type="OrthoDB" id="1076608at2759"/>
<evidence type="ECO:0000259" key="10">
    <source>
        <dbReference type="Pfam" id="PF13967"/>
    </source>
</evidence>
<feature type="domain" description="CSC1/OSCA1-like cytosolic" evidence="11">
    <location>
        <begin position="189"/>
        <end position="380"/>
    </location>
</feature>
<feature type="transmembrane region" description="Helical" evidence="7">
    <location>
        <begin position="145"/>
        <end position="164"/>
    </location>
</feature>
<dbReference type="RefSeq" id="XP_031870630.1">
    <property type="nucleotide sequence ID" value="XM_032014030.1"/>
</dbReference>
<feature type="transmembrane region" description="Helical" evidence="7">
    <location>
        <begin position="532"/>
        <end position="561"/>
    </location>
</feature>
<name>A0A370TR35_9HELO</name>
<keyword evidence="13" id="KW-1185">Reference proteome</keyword>
<dbReference type="InterPro" id="IPR022257">
    <property type="entry name" value="PHM7_ext"/>
</dbReference>
<evidence type="ECO:0000259" key="11">
    <source>
        <dbReference type="Pfam" id="PF14703"/>
    </source>
</evidence>
<keyword evidence="4 7" id="KW-0812">Transmembrane</keyword>
<feature type="domain" description="CSC1/OSCA1-like 7TM region" evidence="8">
    <location>
        <begin position="391"/>
        <end position="664"/>
    </location>
</feature>
<dbReference type="Pfam" id="PF14703">
    <property type="entry name" value="PHM7_cyt"/>
    <property type="match status" value="1"/>
</dbReference>
<dbReference type="PANTHER" id="PTHR13018:SF26">
    <property type="entry name" value="DOMAIN PROTEIN, PUTATIVE (AFU_ORTHOLOGUE AFUA_5G10920)-RELATED"/>
    <property type="match status" value="1"/>
</dbReference>
<dbReference type="Pfam" id="PF13967">
    <property type="entry name" value="RSN1_TM"/>
    <property type="match status" value="1"/>
</dbReference>
<feature type="transmembrane region" description="Helical" evidence="7">
    <location>
        <begin position="439"/>
        <end position="463"/>
    </location>
</feature>
<feature type="transmembrane region" description="Helical" evidence="7">
    <location>
        <begin position="603"/>
        <end position="623"/>
    </location>
</feature>
<evidence type="ECO:0000259" key="9">
    <source>
        <dbReference type="Pfam" id="PF12621"/>
    </source>
</evidence>
<dbReference type="PANTHER" id="PTHR13018">
    <property type="entry name" value="PROBABLE MEMBRANE PROTEIN DUF221-RELATED"/>
    <property type="match status" value="1"/>
</dbReference>
<evidence type="ECO:0000256" key="3">
    <source>
        <dbReference type="ARBA" id="ARBA00022448"/>
    </source>
</evidence>
<comment type="similarity">
    <text evidence="2">Belongs to the CSC1 (TC 1.A.17) family.</text>
</comment>
<sequence>MSSSGGDQSSSSASAFLSTLIPVGLLAAAFVGVFLTVRTKYKRVYGPRTYHETLSKWEMTRDLPTGRFNWLKPFSHMPDEDVLKHQSLDGYLYLRFLKMLILICFVGSCITFPVLFPVNATAGGGQKQFDMLSFSNIGKNAKNRYYAHVFIGWIFFAFVMYMITRETMYCINIRNAYLRAPFYASRISSRTVLFTDVPAEYLNPDKLRTLFSTYMQRYWLATDCKDLEKKVEERDKDAMMLENAEIQLCSKGNKRHLKWEKKGDKRKDAISEYDPEAPATSRYLKKKDRPTHRLGKIPLIGKKVDTIDWTRSELRRLNPEVQWAQDRHRSGDAKLLPAVFIEFTTQEAAEAAFRRMTPSKPPHMRPRAIGERPDEIIWKNLGLSRKQRWLRRFGTNTFLTLMIIFWAIPVAVVGAISNINYLTNKVPFLGFINHIPPVVLGVVTGLLPSVALSILMSLVPVFCRFAAKLSGEVTLPAAELRTQSWYMAFQVVQVFLVMTLASGASSVVTKIINEPSSATTLLAENLPKASNFYISYFIVQGLGISTGSLLNIGGLAMGIIGPKFLQNTPRKKFNSYITLGGQIWGAQYPQFGNLGIIALSYSIISPLLLGFATVGFLCIYLAVRYNSFYVLSNTIDTKGLGYARVLQQLTTGVYIGQVCQLGLFAINTAPGPIVLQAICLGVTAIYHAIMRHTLSEYVLYPPDSMDYDERLAMLASKKRMSYDSTKEGRPPSEKGATGPISKLSEKKATFLARWFDPRRSKSYDRFRNFVFEQEPPQYSMEEEESAYFNPAISSPPPTLWIVRDDLGISTQEVKDSIEVISITDEFARFEGKKVVWERGERVDLNEVPIWKKDVEY</sequence>
<dbReference type="InterPro" id="IPR045122">
    <property type="entry name" value="Csc1-like"/>
</dbReference>
<protein>
    <submittedName>
        <fullName evidence="12">DUF221-domain-containing protein</fullName>
    </submittedName>
</protein>
<dbReference type="EMBL" id="NPIC01000003">
    <property type="protein sequence ID" value="RDL37974.1"/>
    <property type="molecule type" value="Genomic_DNA"/>
</dbReference>
<feature type="transmembrane region" description="Helical" evidence="7">
    <location>
        <begin position="96"/>
        <end position="116"/>
    </location>
</feature>
<dbReference type="GO" id="GO:0005227">
    <property type="term" value="F:calcium-activated cation channel activity"/>
    <property type="evidence" value="ECO:0007669"/>
    <property type="project" value="InterPro"/>
</dbReference>
<keyword evidence="5 7" id="KW-1133">Transmembrane helix</keyword>
<reference evidence="12 13" key="1">
    <citation type="journal article" date="2018" name="IMA Fungus">
        <title>IMA Genome-F 9: Draft genome sequence of Annulohypoxylon stygium, Aspergillus mulundensis, Berkeleyomyces basicola (syn. Thielaviopsis basicola), Ceratocystis smalleyi, two Cercospora beticola strains, Coleophoma cylindrospora, Fusarium fracticaudum, Phialophora cf. hyalina, and Morchella septimelata.</title>
        <authorList>
            <person name="Wingfield B.D."/>
            <person name="Bills G.F."/>
            <person name="Dong Y."/>
            <person name="Huang W."/>
            <person name="Nel W.J."/>
            <person name="Swalarsk-Parry B.S."/>
            <person name="Vaghefi N."/>
            <person name="Wilken P.M."/>
            <person name="An Z."/>
            <person name="de Beer Z.W."/>
            <person name="De Vos L."/>
            <person name="Chen L."/>
            <person name="Duong T.A."/>
            <person name="Gao Y."/>
            <person name="Hammerbacher A."/>
            <person name="Kikkert J.R."/>
            <person name="Li Y."/>
            <person name="Li H."/>
            <person name="Li K."/>
            <person name="Li Q."/>
            <person name="Liu X."/>
            <person name="Ma X."/>
            <person name="Naidoo K."/>
            <person name="Pethybridge S.J."/>
            <person name="Sun J."/>
            <person name="Steenkamp E.T."/>
            <person name="van der Nest M.A."/>
            <person name="van Wyk S."/>
            <person name="Wingfield M.J."/>
            <person name="Xiong C."/>
            <person name="Yue Q."/>
            <person name="Zhang X."/>
        </authorList>
    </citation>
    <scope>NUCLEOTIDE SEQUENCE [LARGE SCALE GENOMIC DNA]</scope>
    <source>
        <strain evidence="12 13">BP 5553</strain>
    </source>
</reference>
<evidence type="ECO:0000313" key="13">
    <source>
        <dbReference type="Proteomes" id="UP000254866"/>
    </source>
</evidence>
<dbReference type="AlphaFoldDB" id="A0A370TR35"/>
<evidence type="ECO:0000256" key="2">
    <source>
        <dbReference type="ARBA" id="ARBA00007779"/>
    </source>
</evidence>
<evidence type="ECO:0000259" key="8">
    <source>
        <dbReference type="Pfam" id="PF02714"/>
    </source>
</evidence>
<dbReference type="GeneID" id="43598256"/>
<dbReference type="InterPro" id="IPR027815">
    <property type="entry name" value="CSC1/OSCA1-like_cyt"/>
</dbReference>
<dbReference type="GO" id="GO:0005886">
    <property type="term" value="C:plasma membrane"/>
    <property type="evidence" value="ECO:0007669"/>
    <property type="project" value="TreeGrafter"/>
</dbReference>
<feature type="transmembrane region" description="Helical" evidence="7">
    <location>
        <begin position="15"/>
        <end position="37"/>
    </location>
</feature>